<organism evidence="1 2">
    <name type="scientific">Ameca splendens</name>
    <dbReference type="NCBI Taxonomy" id="208324"/>
    <lineage>
        <taxon>Eukaryota</taxon>
        <taxon>Metazoa</taxon>
        <taxon>Chordata</taxon>
        <taxon>Craniata</taxon>
        <taxon>Vertebrata</taxon>
        <taxon>Euteleostomi</taxon>
        <taxon>Actinopterygii</taxon>
        <taxon>Neopterygii</taxon>
        <taxon>Teleostei</taxon>
        <taxon>Neoteleostei</taxon>
        <taxon>Acanthomorphata</taxon>
        <taxon>Ovalentaria</taxon>
        <taxon>Atherinomorphae</taxon>
        <taxon>Cyprinodontiformes</taxon>
        <taxon>Goodeidae</taxon>
        <taxon>Ameca</taxon>
    </lineage>
</organism>
<dbReference type="Proteomes" id="UP001469553">
    <property type="component" value="Unassembled WGS sequence"/>
</dbReference>
<name>A0ABV0XHU8_9TELE</name>
<keyword evidence="2" id="KW-1185">Reference proteome</keyword>
<sequence>MVGVLAFSWCSDRPSVPPACPSSSSSFSSSAAAVAAAAIATQMLQDQGFCLESQEVPADFRISAADSGPRLSPDLPVHQSEAEAAKVSSFQFFIEKLDLIVSPGRTNRTVSSRISFYIRATFISALKSEAADI</sequence>
<reference evidence="1 2" key="1">
    <citation type="submission" date="2021-06" db="EMBL/GenBank/DDBJ databases">
        <authorList>
            <person name="Palmer J.M."/>
        </authorList>
    </citation>
    <scope>NUCLEOTIDE SEQUENCE [LARGE SCALE GENOMIC DNA]</scope>
    <source>
        <strain evidence="1 2">AS_MEX2019</strain>
        <tissue evidence="1">Muscle</tissue>
    </source>
</reference>
<protein>
    <submittedName>
        <fullName evidence="1">Uncharacterized protein</fullName>
    </submittedName>
</protein>
<comment type="caution">
    <text evidence="1">The sequence shown here is derived from an EMBL/GenBank/DDBJ whole genome shotgun (WGS) entry which is preliminary data.</text>
</comment>
<evidence type="ECO:0000313" key="1">
    <source>
        <dbReference type="EMBL" id="MEQ2280985.1"/>
    </source>
</evidence>
<evidence type="ECO:0000313" key="2">
    <source>
        <dbReference type="Proteomes" id="UP001469553"/>
    </source>
</evidence>
<dbReference type="EMBL" id="JAHRIP010002560">
    <property type="protein sequence ID" value="MEQ2280985.1"/>
    <property type="molecule type" value="Genomic_DNA"/>
</dbReference>
<gene>
    <name evidence="1" type="ORF">AMECASPLE_025726</name>
</gene>
<proteinExistence type="predicted"/>
<accession>A0ABV0XHU8</accession>